<evidence type="ECO:0000313" key="2">
    <source>
        <dbReference type="EMBL" id="AZW15913.1"/>
    </source>
</evidence>
<evidence type="ECO:0000256" key="1">
    <source>
        <dbReference type="SAM" id="MobiDB-lite"/>
    </source>
</evidence>
<dbReference type="RefSeq" id="WP_032954838.1">
    <property type="nucleotide sequence ID" value="NZ_CP021396.1"/>
</dbReference>
<proteinExistence type="predicted"/>
<protein>
    <submittedName>
        <fullName evidence="2">Fimbrial protein</fullName>
    </submittedName>
</protein>
<dbReference type="Proteomes" id="UP000282741">
    <property type="component" value="Chromosome"/>
</dbReference>
<dbReference type="AlphaFoldDB" id="A0AAN1VET3"/>
<feature type="compositionally biased region" description="Low complexity" evidence="1">
    <location>
        <begin position="51"/>
        <end position="70"/>
    </location>
</feature>
<feature type="region of interest" description="Disordered" evidence="1">
    <location>
        <begin position="44"/>
        <end position="71"/>
    </location>
</feature>
<accession>A0AAN1VET3</accession>
<reference evidence="3" key="1">
    <citation type="submission" date="2017-10" db="EMBL/GenBank/DDBJ databases">
        <title>Whole genome sequencing of various Bordetella species.</title>
        <authorList>
            <person name="Weigand M.R."/>
            <person name="Loparev V."/>
            <person name="Peng Y."/>
            <person name="Bowden K.E."/>
            <person name="Tondella M.L."/>
            <person name="Williams M.M."/>
        </authorList>
    </citation>
    <scope>NUCLEOTIDE SEQUENCE [LARGE SCALE GENOMIC DNA]</scope>
    <source>
        <strain evidence="3">H720</strain>
    </source>
</reference>
<sequence>MPRPGIPTLIRVMVIRERERKRISRTVLVAALAGNMALGACAMPGNDKSVPDSSDAQPAAARPASPSVARAPEEAARYGIGVLAPAMPQAVQLPGPIEGYALSPEPDPCAEWAGPPAPAGLEAAPGQAAPGDCQRPFPDYEVPQLSPSYALDLERNELARTRPVLNQGVVLPRPRWFSAINARPTLSYGDRNWLYRSPEGPSVGIGNLTANAPAWGGSAPLGGVQVSDQFDSASNIGAGKFGYSSSLGRLNLMDPAATQGAVDYGAPAGSGTVRYGLTSAMTLEGQLQTTRGLTTRGLGTRYNAGEIGTFEAGVTQSSFDSVNAWRYRFGYNVTMADAVQLGVTGEDIGAGFGDLSSYSAGGAATRQMRSTLSAGVPLRGMGTLSGTYTSDVLGRGDPNDRRVGLEHSMELAPRVQFALGADRDLLSGDYEWKARLSMPVDTFMRGHWLGF</sequence>
<name>A0AAN1VET3_9BORD</name>
<dbReference type="EMBL" id="CP024172">
    <property type="protein sequence ID" value="AZW15913.1"/>
    <property type="molecule type" value="Genomic_DNA"/>
</dbReference>
<organism evidence="2 3">
    <name type="scientific">Bordetella hinzii</name>
    <dbReference type="NCBI Taxonomy" id="103855"/>
    <lineage>
        <taxon>Bacteria</taxon>
        <taxon>Pseudomonadati</taxon>
        <taxon>Pseudomonadota</taxon>
        <taxon>Betaproteobacteria</taxon>
        <taxon>Burkholderiales</taxon>
        <taxon>Alcaligenaceae</taxon>
        <taxon>Bordetella</taxon>
    </lineage>
</organism>
<gene>
    <name evidence="2" type="ORF">CS347_03505</name>
</gene>
<evidence type="ECO:0000313" key="3">
    <source>
        <dbReference type="Proteomes" id="UP000282741"/>
    </source>
</evidence>